<gene>
    <name evidence="1" type="ORF">PSYICH_LOCUS11916</name>
</gene>
<dbReference type="OrthoDB" id="6689151at2759"/>
<evidence type="ECO:0000313" key="1">
    <source>
        <dbReference type="EMBL" id="CAH1112577.1"/>
    </source>
</evidence>
<dbReference type="Proteomes" id="UP001153636">
    <property type="component" value="Chromosome 6"/>
</dbReference>
<accession>A0A9P0D1Q8</accession>
<evidence type="ECO:0000313" key="2">
    <source>
        <dbReference type="Proteomes" id="UP001153636"/>
    </source>
</evidence>
<proteinExistence type="predicted"/>
<name>A0A9P0D1Q8_9CUCU</name>
<dbReference type="EMBL" id="OV651818">
    <property type="protein sequence ID" value="CAH1112577.1"/>
    <property type="molecule type" value="Genomic_DNA"/>
</dbReference>
<dbReference type="AlphaFoldDB" id="A0A9P0D1Q8"/>
<sequence>MHPAVLKHTLQDNEYYRALFDLSAEVIRQSGLLLDEDLEVLVNQYHSDRLHQFPNYKPSLLLKSSLASLIGTSLLAAKYSKWIVIPPILFTTVSAVLEIKNTQTKKKQKVVVENIVNVSKKINSLYSSIRKYMKTRSEIENKSQRDFFKSYNRNIEDFIRKNYVNEINFFNSIMANLEFFVTHSNNLTDDYNAIKDFKPFQDDFPKVDTMITCIQFLSQIQDIHIWLTSKMLSYIGIIFSPNATFTEKEADILLDNILPNLLNILTKHYDNTKKCFYSLRNLVAKLSEHRSKTANPQISNKLQKTLLSAVDNISIISEKSFRIFEEIENSTDKFTPELESALLDLRNHTYAAYDSLDLLCKLYGILSSQNLPNNQTNIVTKYSKKTNDDNLVTVHHDDDIQAKEENYELYLDKDFVPQNEPQSYVDDSGAYLSLMLKELRQSLKKHERFIEAKMRRGSVEEEKTEQEDIHLPQFDLKALEASDNSVNVPQLASILSHLEDNLSPIATKLLPLPPIPPSIPPPPPPMPEDLKKFNLKLLEEESDSRQNSKTLCDSIKTLSSQLNRHEEVFGESGDEDD</sequence>
<organism evidence="1 2">
    <name type="scientific">Psylliodes chrysocephalus</name>
    <dbReference type="NCBI Taxonomy" id="3402493"/>
    <lineage>
        <taxon>Eukaryota</taxon>
        <taxon>Metazoa</taxon>
        <taxon>Ecdysozoa</taxon>
        <taxon>Arthropoda</taxon>
        <taxon>Hexapoda</taxon>
        <taxon>Insecta</taxon>
        <taxon>Pterygota</taxon>
        <taxon>Neoptera</taxon>
        <taxon>Endopterygota</taxon>
        <taxon>Coleoptera</taxon>
        <taxon>Polyphaga</taxon>
        <taxon>Cucujiformia</taxon>
        <taxon>Chrysomeloidea</taxon>
        <taxon>Chrysomelidae</taxon>
        <taxon>Galerucinae</taxon>
        <taxon>Alticini</taxon>
        <taxon>Psylliodes</taxon>
    </lineage>
</organism>
<protein>
    <submittedName>
        <fullName evidence="1">Uncharacterized protein</fullName>
    </submittedName>
</protein>
<keyword evidence="2" id="KW-1185">Reference proteome</keyword>
<reference evidence="1" key="1">
    <citation type="submission" date="2022-01" db="EMBL/GenBank/DDBJ databases">
        <authorList>
            <person name="King R."/>
        </authorList>
    </citation>
    <scope>NUCLEOTIDE SEQUENCE</scope>
</reference>